<dbReference type="SUPFAM" id="SSF53254">
    <property type="entry name" value="Phosphoglycerate mutase-like"/>
    <property type="match status" value="1"/>
</dbReference>
<dbReference type="InterPro" id="IPR050275">
    <property type="entry name" value="PGM_Phosphatase"/>
</dbReference>
<reference evidence="1 2" key="1">
    <citation type="submission" date="2017-02" db="EMBL/GenBank/DDBJ databases">
        <authorList>
            <person name="Peterson S.W."/>
        </authorList>
    </citation>
    <scope>NUCLEOTIDE SEQUENCE [LARGE SCALE GENOMIC DNA]</scope>
    <source>
        <strain evidence="1 2">ATCC BAA-908</strain>
    </source>
</reference>
<protein>
    <submittedName>
        <fullName evidence="1">Broad specificity phosphatase PhoE</fullName>
    </submittedName>
</protein>
<evidence type="ECO:0000313" key="2">
    <source>
        <dbReference type="Proteomes" id="UP000190423"/>
    </source>
</evidence>
<dbReference type="InterPro" id="IPR013078">
    <property type="entry name" value="His_Pase_superF_clade-1"/>
</dbReference>
<dbReference type="Gene3D" id="3.40.50.1240">
    <property type="entry name" value="Phosphoglycerate mutase-like"/>
    <property type="match status" value="1"/>
</dbReference>
<dbReference type="GO" id="GO:0016791">
    <property type="term" value="F:phosphatase activity"/>
    <property type="evidence" value="ECO:0007669"/>
    <property type="project" value="TreeGrafter"/>
</dbReference>
<dbReference type="CDD" id="cd07067">
    <property type="entry name" value="HP_PGM_like"/>
    <property type="match status" value="1"/>
</dbReference>
<proteinExistence type="predicted"/>
<sequence>MLFVSLCAFSQERTFYFARHGQRGDLRYQIAFKNCTEDRLMPNGIAQAEALGDYLKKIGFDGTVLVSPYYRTLETAAVACTRFGAEKMTVEPACQEVTGLKNASQPVRTTKKCLTKKEIKQNFPGAVIPKKMRFPWRLENERESKADERISLFIDSLISDTSGDVLVVCHGGIMNSVVREMNRRGADFPRQKNYNCCLYSFTFDVQTDTVVRWADETLNFMPDELYTDNLAAVYR</sequence>
<dbReference type="SMART" id="SM00855">
    <property type="entry name" value="PGAM"/>
    <property type="match status" value="1"/>
</dbReference>
<gene>
    <name evidence="1" type="ORF">SAMN02745149_00614</name>
</gene>
<dbReference type="EMBL" id="FUWG01000004">
    <property type="protein sequence ID" value="SJZ31610.1"/>
    <property type="molecule type" value="Genomic_DNA"/>
</dbReference>
<dbReference type="Pfam" id="PF00300">
    <property type="entry name" value="His_Phos_1"/>
    <property type="match status" value="1"/>
</dbReference>
<dbReference type="STRING" id="261392.SAMN02745149_00614"/>
<dbReference type="PANTHER" id="PTHR48100">
    <property type="entry name" value="BROAD-SPECIFICITY PHOSPHATASE YOR283W-RELATED"/>
    <property type="match status" value="1"/>
</dbReference>
<organism evidence="1 2">
    <name type="scientific">Treponema porcinum</name>
    <dbReference type="NCBI Taxonomy" id="261392"/>
    <lineage>
        <taxon>Bacteria</taxon>
        <taxon>Pseudomonadati</taxon>
        <taxon>Spirochaetota</taxon>
        <taxon>Spirochaetia</taxon>
        <taxon>Spirochaetales</taxon>
        <taxon>Treponemataceae</taxon>
        <taxon>Treponema</taxon>
    </lineage>
</organism>
<dbReference type="InterPro" id="IPR029033">
    <property type="entry name" value="His_PPase_superfam"/>
</dbReference>
<evidence type="ECO:0000313" key="1">
    <source>
        <dbReference type="EMBL" id="SJZ31610.1"/>
    </source>
</evidence>
<dbReference type="GO" id="GO:0005829">
    <property type="term" value="C:cytosol"/>
    <property type="evidence" value="ECO:0007669"/>
    <property type="project" value="TreeGrafter"/>
</dbReference>
<dbReference type="Proteomes" id="UP000190423">
    <property type="component" value="Unassembled WGS sequence"/>
</dbReference>
<accession>A0A1T4JN48</accession>
<name>A0A1T4JN48_TREPO</name>
<keyword evidence="2" id="KW-1185">Reference proteome</keyword>
<dbReference type="PANTHER" id="PTHR48100:SF44">
    <property type="entry name" value="PHOSPHATASE C1620.13-RELATED"/>
    <property type="match status" value="1"/>
</dbReference>
<dbReference type="AlphaFoldDB" id="A0A1T4JN48"/>